<evidence type="ECO:0000256" key="6">
    <source>
        <dbReference type="SAM" id="MobiDB-lite"/>
    </source>
</evidence>
<feature type="compositionally biased region" description="Acidic residues" evidence="6">
    <location>
        <begin position="547"/>
        <end position="556"/>
    </location>
</feature>
<dbReference type="InterPro" id="IPR030697">
    <property type="entry name" value="Rab29/Rab38/Rab32"/>
</dbReference>
<dbReference type="OrthoDB" id="10686908at2759"/>
<dbReference type="GO" id="GO:0045335">
    <property type="term" value="C:phagocytic vesicle"/>
    <property type="evidence" value="ECO:0007669"/>
    <property type="project" value="TreeGrafter"/>
</dbReference>
<feature type="region of interest" description="Disordered" evidence="6">
    <location>
        <begin position="615"/>
        <end position="662"/>
    </location>
</feature>
<keyword evidence="3" id="KW-0342">GTP-binding</keyword>
<keyword evidence="2" id="KW-0547">Nucleotide-binding</keyword>
<name>A0A7R8H9G8_LEPSM</name>
<dbReference type="SMART" id="SM00174">
    <property type="entry name" value="RHO"/>
    <property type="match status" value="1"/>
</dbReference>
<dbReference type="EMBL" id="HG994584">
    <property type="protein sequence ID" value="CAF2941025.1"/>
    <property type="molecule type" value="Genomic_DNA"/>
</dbReference>
<dbReference type="GO" id="GO:0005770">
    <property type="term" value="C:late endosome"/>
    <property type="evidence" value="ECO:0007669"/>
    <property type="project" value="TreeGrafter"/>
</dbReference>
<dbReference type="SUPFAM" id="SSF52540">
    <property type="entry name" value="P-loop containing nucleoside triphosphate hydrolases"/>
    <property type="match status" value="1"/>
</dbReference>
<proteinExistence type="inferred from homology"/>
<evidence type="ECO:0000313" key="7">
    <source>
        <dbReference type="EMBL" id="CAF2941025.1"/>
    </source>
</evidence>
<sequence>MSKRILNIDPQRDFAKEVEVALENIIEMKSTMTKMMALLEKTSLDQRKPYNDTDSVRSLISQISLYSDMVQDIMPVIQEKDTEDPLCLLDRSSGRRASTISLIEEKSSSTLPSPPSFTAFYDESPNIMEEVNVSSIQVQKHKSYDKLNEKEDTNIKAEVSSKIDEKMKFFDNLSKIPLIRVSEDSLLPVSKQRQVFEREAMKAMFEEVSIQKQVPGKVSDSEFAPWVLPKNYGLSESLTHNPFIYNDPIHKRITKSAEDLSKCGLCHEEKIVNHLGISCSLCKKEQGLQSHSGNVINSVSMQNIAQSPIFIIKVQDAESQTFEDEFDNGNILYDNYSKLSDKLRKSSLISRGTNETIEKEKSSSRRYDSLKDSNAFPCEDLSEYDMGEEEFIRSNSSVLISSPHDTALPVETIEKAISPFSPHDFEESIYNNMNAVRRRSESNLKTKLFKLSVSMDDLDQTDSLTISFSGSNINISSSSQLLAKSNIDISSGEFGTHLTLRPNLKRSLSNTSSRLKDEIEIPESIHRNEDVRTVIEEELLEMKTETDYDEEEEDSGAETVIETKRPPSSNEYLKDRFEFDLPPSKLYYFDDDPLNSPPKELKVEDTYSLEESYIFGTKPERKSPSPIQSHSSEEIMIDQQSPSEMDDDMMEDKRADHEGASNETLSSLLDSVRVNENKFEINDRDFQNYEDDISQEWGGHKESDISNKESKLYKILFIGSSSAGKTSIIRRYVKHTFTPSYRATIGADFLSKVIHWDEAVTLRLQLWDIAGQDRFSLLSRSFYKDAVGAFIVCDISRPDTLDACIPWKEELDAKVQTSEGGKLPCFLLANKCDLVEDSTAQSKLTSKVCQMHGFHGWMQTSAKEDINITQAIEMLLRQIVKQDIDSTPFATDQESLVLENEGRKKKRSGCLC</sequence>
<feature type="region of interest" description="Disordered" evidence="6">
    <location>
        <begin position="545"/>
        <end position="569"/>
    </location>
</feature>
<evidence type="ECO:0000256" key="5">
    <source>
        <dbReference type="ARBA" id="ARBA00023289"/>
    </source>
</evidence>
<comment type="similarity">
    <text evidence="1">Belongs to the small GTPase superfamily. Rab family.</text>
</comment>
<evidence type="ECO:0000256" key="3">
    <source>
        <dbReference type="ARBA" id="ARBA00023134"/>
    </source>
</evidence>
<dbReference type="GO" id="GO:0003924">
    <property type="term" value="F:GTPase activity"/>
    <property type="evidence" value="ECO:0007669"/>
    <property type="project" value="InterPro"/>
</dbReference>
<evidence type="ECO:0000256" key="2">
    <source>
        <dbReference type="ARBA" id="ARBA00022741"/>
    </source>
</evidence>
<dbReference type="GO" id="GO:0005802">
    <property type="term" value="C:trans-Golgi network"/>
    <property type="evidence" value="ECO:0007669"/>
    <property type="project" value="InterPro"/>
</dbReference>
<dbReference type="CDD" id="cd04107">
    <property type="entry name" value="Rab32_Rab38"/>
    <property type="match status" value="1"/>
</dbReference>
<evidence type="ECO:0000256" key="4">
    <source>
        <dbReference type="ARBA" id="ARBA00023288"/>
    </source>
</evidence>
<evidence type="ECO:0000256" key="1">
    <source>
        <dbReference type="ARBA" id="ARBA00006270"/>
    </source>
</evidence>
<dbReference type="InterPro" id="IPR001806">
    <property type="entry name" value="Small_GTPase"/>
</dbReference>
<dbReference type="PANTHER" id="PTHR47981:SF39">
    <property type="entry name" value="RAS-RELATED PROTEIN RAB"/>
    <property type="match status" value="1"/>
</dbReference>
<dbReference type="PROSITE" id="PS51421">
    <property type="entry name" value="RAS"/>
    <property type="match status" value="1"/>
</dbReference>
<dbReference type="GO" id="GO:0008333">
    <property type="term" value="P:endosome to lysosome transport"/>
    <property type="evidence" value="ECO:0007669"/>
    <property type="project" value="TreeGrafter"/>
</dbReference>
<keyword evidence="4" id="KW-0449">Lipoprotein</keyword>
<protein>
    <submittedName>
        <fullName evidence="7">RAB32</fullName>
    </submittedName>
</protein>
<feature type="compositionally biased region" description="Basic and acidic residues" evidence="6">
    <location>
        <begin position="651"/>
        <end position="660"/>
    </location>
</feature>
<dbReference type="SMART" id="SM00175">
    <property type="entry name" value="RAB"/>
    <property type="match status" value="1"/>
</dbReference>
<keyword evidence="8" id="KW-1185">Reference proteome</keyword>
<dbReference type="GO" id="GO:0005764">
    <property type="term" value="C:lysosome"/>
    <property type="evidence" value="ECO:0007669"/>
    <property type="project" value="TreeGrafter"/>
</dbReference>
<dbReference type="Pfam" id="PF00071">
    <property type="entry name" value="Ras"/>
    <property type="match status" value="1"/>
</dbReference>
<dbReference type="Gene3D" id="3.40.50.300">
    <property type="entry name" value="P-loop containing nucleotide triphosphate hydrolases"/>
    <property type="match status" value="1"/>
</dbReference>
<dbReference type="SMART" id="SM00173">
    <property type="entry name" value="RAS"/>
    <property type="match status" value="1"/>
</dbReference>
<dbReference type="InterPro" id="IPR027417">
    <property type="entry name" value="P-loop_NTPase"/>
</dbReference>
<dbReference type="AlphaFoldDB" id="A0A7R8H9G8"/>
<evidence type="ECO:0000313" key="8">
    <source>
        <dbReference type="Proteomes" id="UP000675881"/>
    </source>
</evidence>
<dbReference type="PANTHER" id="PTHR47981">
    <property type="entry name" value="RAB FAMILY"/>
    <property type="match status" value="1"/>
</dbReference>
<reference evidence="7" key="1">
    <citation type="submission" date="2021-02" db="EMBL/GenBank/DDBJ databases">
        <authorList>
            <person name="Bekaert M."/>
        </authorList>
    </citation>
    <scope>NUCLEOTIDE SEQUENCE</scope>
    <source>
        <strain evidence="7">IoA-00</strain>
    </source>
</reference>
<dbReference type="InterPro" id="IPR005225">
    <property type="entry name" value="Small_GTP-bd"/>
</dbReference>
<dbReference type="FunFam" id="3.40.50.300:FF:001800">
    <property type="entry name" value="Rab family GTPase"/>
    <property type="match status" value="1"/>
</dbReference>
<dbReference type="Proteomes" id="UP000675881">
    <property type="component" value="Chromosome 5"/>
</dbReference>
<gene>
    <name evidence="7" type="ORF">LSAA_10827</name>
</gene>
<dbReference type="PRINTS" id="PR00449">
    <property type="entry name" value="RASTRNSFRMNG"/>
</dbReference>
<keyword evidence="5" id="KW-0636">Prenylation</keyword>
<dbReference type="PROSITE" id="PS51419">
    <property type="entry name" value="RAB"/>
    <property type="match status" value="1"/>
</dbReference>
<dbReference type="NCBIfam" id="TIGR00231">
    <property type="entry name" value="small_GTP"/>
    <property type="match status" value="1"/>
</dbReference>
<organism evidence="7 8">
    <name type="scientific">Lepeophtheirus salmonis</name>
    <name type="common">Salmon louse</name>
    <name type="synonym">Caligus salmonis</name>
    <dbReference type="NCBI Taxonomy" id="72036"/>
    <lineage>
        <taxon>Eukaryota</taxon>
        <taxon>Metazoa</taxon>
        <taxon>Ecdysozoa</taxon>
        <taxon>Arthropoda</taxon>
        <taxon>Crustacea</taxon>
        <taxon>Multicrustacea</taxon>
        <taxon>Hexanauplia</taxon>
        <taxon>Copepoda</taxon>
        <taxon>Siphonostomatoida</taxon>
        <taxon>Caligidae</taxon>
        <taxon>Lepeophtheirus</taxon>
    </lineage>
</organism>
<dbReference type="GO" id="GO:0090385">
    <property type="term" value="P:phagosome-lysosome fusion"/>
    <property type="evidence" value="ECO:0007669"/>
    <property type="project" value="TreeGrafter"/>
</dbReference>
<accession>A0A7R8H9G8</accession>
<dbReference type="GO" id="GO:0005525">
    <property type="term" value="F:GTP binding"/>
    <property type="evidence" value="ECO:0007669"/>
    <property type="project" value="UniProtKB-KW"/>
</dbReference>